<evidence type="ECO:0000256" key="6">
    <source>
        <dbReference type="ARBA" id="ARBA00009320"/>
    </source>
</evidence>
<comment type="pathway">
    <text evidence="4">Amino-acid biosynthesis; L-valine biosynthesis; L-valine from pyruvate: step 4/4.</text>
</comment>
<dbReference type="FunFam" id="3.20.10.10:FF:000002">
    <property type="entry name" value="D-alanine aminotransferase"/>
    <property type="match status" value="1"/>
</dbReference>
<keyword evidence="10" id="KW-0028">Amino-acid biosynthesis</keyword>
<organism evidence="14 15">
    <name type="scientific">Mesorhizobium atlanticum</name>
    <dbReference type="NCBI Taxonomy" id="2233532"/>
    <lineage>
        <taxon>Bacteria</taxon>
        <taxon>Pseudomonadati</taxon>
        <taxon>Pseudomonadota</taxon>
        <taxon>Alphaproteobacteria</taxon>
        <taxon>Hyphomicrobiales</taxon>
        <taxon>Phyllobacteriaceae</taxon>
        <taxon>Mesorhizobium</taxon>
    </lineage>
</organism>
<comment type="catalytic activity">
    <reaction evidence="11">
        <text>L-valine + 2-oxoglutarate = 3-methyl-2-oxobutanoate + L-glutamate</text>
        <dbReference type="Rhea" id="RHEA:24813"/>
        <dbReference type="ChEBI" id="CHEBI:11851"/>
        <dbReference type="ChEBI" id="CHEBI:16810"/>
        <dbReference type="ChEBI" id="CHEBI:29985"/>
        <dbReference type="ChEBI" id="CHEBI:57762"/>
        <dbReference type="EC" id="2.6.1.42"/>
    </reaction>
</comment>
<comment type="function">
    <text evidence="2">Acts on leucine, isoleucine and valine.</text>
</comment>
<evidence type="ECO:0000256" key="1">
    <source>
        <dbReference type="ARBA" id="ARBA00001933"/>
    </source>
</evidence>
<gene>
    <name evidence="14" type="ORF">DPM35_10080</name>
</gene>
<dbReference type="SUPFAM" id="SSF56752">
    <property type="entry name" value="D-aminoacid aminotransferase-like PLP-dependent enzymes"/>
    <property type="match status" value="1"/>
</dbReference>
<name>A0A330GX14_9HYPH</name>
<reference evidence="14 15" key="2">
    <citation type="submission" date="2018-07" db="EMBL/GenBank/DDBJ databases">
        <title>Diversity of Mesorhizobium strains in Brazil.</title>
        <authorList>
            <person name="Helene L.C.F."/>
            <person name="Dall'Agnol R."/>
            <person name="Delamuta J.R.M."/>
            <person name="Hungria M."/>
        </authorList>
    </citation>
    <scope>NUCLEOTIDE SEQUENCE [LARGE SCALE GENOMIC DNA]</scope>
    <source>
        <strain evidence="14 15">CNPSo 3140</strain>
    </source>
</reference>
<dbReference type="OrthoDB" id="9805628at2"/>
<dbReference type="GO" id="GO:0008652">
    <property type="term" value="P:amino acid biosynthetic process"/>
    <property type="evidence" value="ECO:0007669"/>
    <property type="project" value="UniProtKB-ARBA"/>
</dbReference>
<evidence type="ECO:0000256" key="9">
    <source>
        <dbReference type="ARBA" id="ARBA00022898"/>
    </source>
</evidence>
<comment type="similarity">
    <text evidence="6">Belongs to the class-IV pyridoxal-phosphate-dependent aminotransferase family.</text>
</comment>
<evidence type="ECO:0000313" key="14">
    <source>
        <dbReference type="EMBL" id="RAZ76875.1"/>
    </source>
</evidence>
<comment type="caution">
    <text evidence="14">The sequence shown here is derived from an EMBL/GenBank/DDBJ whole genome shotgun (WGS) entry which is preliminary data.</text>
</comment>
<proteinExistence type="inferred from homology"/>
<evidence type="ECO:0000256" key="4">
    <source>
        <dbReference type="ARBA" id="ARBA00004931"/>
    </source>
</evidence>
<dbReference type="CDD" id="cd01558">
    <property type="entry name" value="D-AAT_like"/>
    <property type="match status" value="1"/>
</dbReference>
<dbReference type="GO" id="GO:0004084">
    <property type="term" value="F:branched-chain-amino-acid transaminase activity"/>
    <property type="evidence" value="ECO:0007669"/>
    <property type="project" value="UniProtKB-EC"/>
</dbReference>
<dbReference type="AlphaFoldDB" id="A0A330GX14"/>
<comment type="cofactor">
    <cofactor evidence="1">
        <name>pyridoxal 5'-phosphate</name>
        <dbReference type="ChEBI" id="CHEBI:597326"/>
    </cofactor>
</comment>
<dbReference type="GO" id="GO:0009082">
    <property type="term" value="P:branched-chain amino acid biosynthetic process"/>
    <property type="evidence" value="ECO:0007669"/>
    <property type="project" value="UniProtKB-KW"/>
</dbReference>
<dbReference type="Proteomes" id="UP000251956">
    <property type="component" value="Unassembled WGS sequence"/>
</dbReference>
<dbReference type="Gene3D" id="3.30.470.10">
    <property type="match status" value="1"/>
</dbReference>
<dbReference type="Pfam" id="PF01063">
    <property type="entry name" value="Aminotran_4"/>
    <property type="match status" value="1"/>
</dbReference>
<accession>A0A330GX14</accession>
<protein>
    <recommendedName>
        <fullName evidence="8">Probable branched-chain-amino-acid aminotransferase</fullName>
        <ecNumber evidence="7">2.6.1.42</ecNumber>
    </recommendedName>
</protein>
<comment type="catalytic activity">
    <reaction evidence="12">
        <text>L-isoleucine + 2-oxoglutarate = (S)-3-methyl-2-oxopentanoate + L-glutamate</text>
        <dbReference type="Rhea" id="RHEA:24801"/>
        <dbReference type="ChEBI" id="CHEBI:16810"/>
        <dbReference type="ChEBI" id="CHEBI:29985"/>
        <dbReference type="ChEBI" id="CHEBI:35146"/>
        <dbReference type="ChEBI" id="CHEBI:58045"/>
        <dbReference type="EC" id="2.6.1.42"/>
    </reaction>
</comment>
<evidence type="ECO:0000256" key="13">
    <source>
        <dbReference type="ARBA" id="ARBA00049229"/>
    </source>
</evidence>
<dbReference type="EMBL" id="QMBQ01000003">
    <property type="protein sequence ID" value="RAZ76875.1"/>
    <property type="molecule type" value="Genomic_DNA"/>
</dbReference>
<evidence type="ECO:0000313" key="15">
    <source>
        <dbReference type="Proteomes" id="UP000251956"/>
    </source>
</evidence>
<evidence type="ECO:0000256" key="5">
    <source>
        <dbReference type="ARBA" id="ARBA00005072"/>
    </source>
</evidence>
<comment type="pathway">
    <text evidence="5">Amino-acid biosynthesis; L-leucine biosynthesis; L-leucine from 3-methyl-2-oxobutanoate: step 4/4.</text>
</comment>
<comment type="catalytic activity">
    <reaction evidence="13">
        <text>L-leucine + 2-oxoglutarate = 4-methyl-2-oxopentanoate + L-glutamate</text>
        <dbReference type="Rhea" id="RHEA:18321"/>
        <dbReference type="ChEBI" id="CHEBI:16810"/>
        <dbReference type="ChEBI" id="CHEBI:17865"/>
        <dbReference type="ChEBI" id="CHEBI:29985"/>
        <dbReference type="ChEBI" id="CHEBI:57427"/>
        <dbReference type="EC" id="2.6.1.42"/>
    </reaction>
</comment>
<evidence type="ECO:0000256" key="12">
    <source>
        <dbReference type="ARBA" id="ARBA00048798"/>
    </source>
</evidence>
<evidence type="ECO:0000256" key="11">
    <source>
        <dbReference type="ARBA" id="ARBA00048212"/>
    </source>
</evidence>
<dbReference type="InterPro" id="IPR043132">
    <property type="entry name" value="BCAT-like_C"/>
</dbReference>
<reference evidence="15" key="1">
    <citation type="submission" date="2018-06" db="EMBL/GenBank/DDBJ databases">
        <authorList>
            <person name="Helene L.C."/>
            <person name="Dall'Agnol R."/>
            <person name="Delamuta J.R."/>
            <person name="Hungria M."/>
        </authorList>
    </citation>
    <scope>NUCLEOTIDE SEQUENCE [LARGE SCALE GENOMIC DNA]</scope>
    <source>
        <strain evidence="15">CNPSo 3140</strain>
    </source>
</reference>
<dbReference type="RefSeq" id="WP_112127173.1">
    <property type="nucleotide sequence ID" value="NZ_QMBQ01000003.1"/>
</dbReference>
<evidence type="ECO:0000256" key="10">
    <source>
        <dbReference type="ARBA" id="ARBA00023304"/>
    </source>
</evidence>
<dbReference type="InterPro" id="IPR001544">
    <property type="entry name" value="Aminotrans_IV"/>
</dbReference>
<dbReference type="InterPro" id="IPR050571">
    <property type="entry name" value="Class-IV_PLP-Dep_Aminotrnsfr"/>
</dbReference>
<evidence type="ECO:0000256" key="3">
    <source>
        <dbReference type="ARBA" id="ARBA00004824"/>
    </source>
</evidence>
<dbReference type="PANTHER" id="PTHR42743">
    <property type="entry name" value="AMINO-ACID AMINOTRANSFERASE"/>
    <property type="match status" value="1"/>
</dbReference>
<keyword evidence="9" id="KW-0663">Pyridoxal phosphate</keyword>
<evidence type="ECO:0000256" key="7">
    <source>
        <dbReference type="ARBA" id="ARBA00013053"/>
    </source>
</evidence>
<keyword evidence="10" id="KW-0100">Branched-chain amino acid biosynthesis</keyword>
<sequence>MSQAAATPANFPFLSDRHLDPHAYPDGVVFLDGQYLPMSQAEISVLDWGFLHSDATYDTVHVWDGRFFRLDLHLDRFFGGLEKLRMTIPFDRDGVADILHNCVALSGHRAAYVEMLCTRGASPTFSRDPRQAVNRFMAFAVPFGSIANAEQLRRGLHVAISDKVRIPPASIDPSIKNYHWLDLVRGLYDAYDRGADTALILDFNGNVAEGPGFNVFCVKDDKLSTPAVGVLPGITRRTVFDLCAEAGLSAVATDVGVTALKAADEVFITSTAGGVMPVTTIDGAPVADGKVGPITERLMALYWKRHEDPAWSSAVRYP</sequence>
<keyword evidence="14" id="KW-0808">Transferase</keyword>
<dbReference type="PANTHER" id="PTHR42743:SF11">
    <property type="entry name" value="AMINODEOXYCHORISMATE LYASE"/>
    <property type="match status" value="1"/>
</dbReference>
<dbReference type="Gene3D" id="3.20.10.10">
    <property type="entry name" value="D-amino Acid Aminotransferase, subunit A, domain 2"/>
    <property type="match status" value="1"/>
</dbReference>
<dbReference type="InterPro" id="IPR036038">
    <property type="entry name" value="Aminotransferase-like"/>
</dbReference>
<evidence type="ECO:0000256" key="2">
    <source>
        <dbReference type="ARBA" id="ARBA00003109"/>
    </source>
</evidence>
<dbReference type="InterPro" id="IPR043131">
    <property type="entry name" value="BCAT-like_N"/>
</dbReference>
<dbReference type="EC" id="2.6.1.42" evidence="7"/>
<keyword evidence="15" id="KW-1185">Reference proteome</keyword>
<evidence type="ECO:0000256" key="8">
    <source>
        <dbReference type="ARBA" id="ARBA00014472"/>
    </source>
</evidence>
<comment type="pathway">
    <text evidence="3">Amino-acid biosynthesis; L-isoleucine biosynthesis; L-isoleucine from 2-oxobutanoate: step 4/4.</text>
</comment>